<dbReference type="InterPro" id="IPR001107">
    <property type="entry name" value="Band_7"/>
</dbReference>
<dbReference type="FunFam" id="3.30.479.30:FF:000001">
    <property type="entry name" value="Prohibitin 2"/>
    <property type="match status" value="1"/>
</dbReference>
<evidence type="ECO:0000256" key="1">
    <source>
        <dbReference type="ARBA" id="ARBA00009658"/>
    </source>
</evidence>
<dbReference type="Proteomes" id="UP000017246">
    <property type="component" value="Unassembled WGS sequence"/>
</dbReference>
<evidence type="ECO:0000256" key="2">
    <source>
        <dbReference type="RuleBase" id="RU366048"/>
    </source>
</evidence>
<dbReference type="GO" id="GO:0005743">
    <property type="term" value="C:mitochondrial inner membrane"/>
    <property type="evidence" value="ECO:0007669"/>
    <property type="project" value="UniProtKB-SubCell"/>
</dbReference>
<dbReference type="GO" id="GO:0007005">
    <property type="term" value="P:mitochondrion organization"/>
    <property type="evidence" value="ECO:0007669"/>
    <property type="project" value="TreeGrafter"/>
</dbReference>
<dbReference type="PANTHER" id="PTHR23222:SF0">
    <property type="entry name" value="PROHIBITIN 1"/>
    <property type="match status" value="1"/>
</dbReference>
<gene>
    <name evidence="4" type="ORF">EmuJ_000738700</name>
</gene>
<organism evidence="4 5">
    <name type="scientific">Echinococcus multilocularis</name>
    <name type="common">Fox tapeworm</name>
    <dbReference type="NCBI Taxonomy" id="6211"/>
    <lineage>
        <taxon>Eukaryota</taxon>
        <taxon>Metazoa</taxon>
        <taxon>Spiralia</taxon>
        <taxon>Lophotrochozoa</taxon>
        <taxon>Platyhelminthes</taxon>
        <taxon>Cestoda</taxon>
        <taxon>Eucestoda</taxon>
        <taxon>Cyclophyllidea</taxon>
        <taxon>Taeniidae</taxon>
        <taxon>Echinococcus</taxon>
    </lineage>
</organism>
<dbReference type="InterPro" id="IPR000163">
    <property type="entry name" value="Prohibitin"/>
</dbReference>
<dbReference type="InterPro" id="IPR036013">
    <property type="entry name" value="Band_7/SPFH_dom_sf"/>
</dbReference>
<dbReference type="OMA" id="YEFRLVT"/>
<reference evidence="4" key="2">
    <citation type="submission" date="2015-11" db="EMBL/GenBank/DDBJ databases">
        <authorList>
            <person name="Zhang Y."/>
            <person name="Guo Z."/>
        </authorList>
    </citation>
    <scope>NUCLEOTIDE SEQUENCE</scope>
</reference>
<comment type="subcellular location">
    <subcellularLocation>
        <location evidence="2">Mitochondrion inner membrane</location>
    </subcellularLocation>
</comment>
<dbReference type="PANTHER" id="PTHR23222">
    <property type="entry name" value="PROHIBITIN"/>
    <property type="match status" value="1"/>
</dbReference>
<dbReference type="AlphaFoldDB" id="A0A068Y4X6"/>
<reference evidence="4" key="1">
    <citation type="journal article" date="2013" name="Nature">
        <title>The genomes of four tapeworm species reveal adaptations to parasitism.</title>
        <authorList>
            <person name="Tsai I.J."/>
            <person name="Zarowiecki M."/>
            <person name="Holroyd N."/>
            <person name="Garciarrubio A."/>
            <person name="Sanchez-Flores A."/>
            <person name="Brooks K.L."/>
            <person name="Tracey A."/>
            <person name="Bobes R.J."/>
            <person name="Fragoso G."/>
            <person name="Sciutto E."/>
            <person name="Aslett M."/>
            <person name="Beasley H."/>
            <person name="Bennett H.M."/>
            <person name="Cai J."/>
            <person name="Camicia F."/>
            <person name="Clark R."/>
            <person name="Cucher M."/>
            <person name="De Silva N."/>
            <person name="Day T.A."/>
            <person name="Deplazes P."/>
            <person name="Estrada K."/>
            <person name="Fernandez C."/>
            <person name="Holland P.W."/>
            <person name="Hou J."/>
            <person name="Hu S."/>
            <person name="Huckvale T."/>
            <person name="Hung S.S."/>
            <person name="Kamenetzky L."/>
            <person name="Keane J.A."/>
            <person name="Kiss F."/>
            <person name="Koziol U."/>
            <person name="Lambert O."/>
            <person name="Liu K."/>
            <person name="Luo X."/>
            <person name="Luo Y."/>
            <person name="Macchiaroli N."/>
            <person name="Nichol S."/>
            <person name="Paps J."/>
            <person name="Parkinson J."/>
            <person name="Pouchkina-Stantcheva N."/>
            <person name="Riddiford N."/>
            <person name="Rosenzvit M."/>
            <person name="Salinas G."/>
            <person name="Wasmuth J.D."/>
            <person name="Zamanian M."/>
            <person name="Zheng Y."/>
            <person name="Cai X."/>
            <person name="Soberon X."/>
            <person name="Olson P.D."/>
            <person name="Laclette J.P."/>
            <person name="Brehm K."/>
            <person name="Berriman M."/>
            <person name="Garciarrubio A."/>
            <person name="Bobes R.J."/>
            <person name="Fragoso G."/>
            <person name="Sanchez-Flores A."/>
            <person name="Estrada K."/>
            <person name="Cevallos M.A."/>
            <person name="Morett E."/>
            <person name="Gonzalez V."/>
            <person name="Portillo T."/>
            <person name="Ochoa-Leyva A."/>
            <person name="Jose M.V."/>
            <person name="Sciutto E."/>
            <person name="Landa A."/>
            <person name="Jimenez L."/>
            <person name="Valdes V."/>
            <person name="Carrero J.C."/>
            <person name="Larralde C."/>
            <person name="Morales-Montor J."/>
            <person name="Limon-Lason J."/>
            <person name="Soberon X."/>
            <person name="Laclette J.P."/>
        </authorList>
    </citation>
    <scope>NUCLEOTIDE SEQUENCE [LARGE SCALE GENOMIC DNA]</scope>
</reference>
<dbReference type="SMART" id="SM00244">
    <property type="entry name" value="PHB"/>
    <property type="match status" value="1"/>
</dbReference>
<dbReference type="eggNOG" id="KOG3083">
    <property type="taxonomic scope" value="Eukaryota"/>
</dbReference>
<keyword evidence="2" id="KW-0472">Membrane</keyword>
<dbReference type="Gene3D" id="3.30.479.30">
    <property type="entry name" value="Band 7 domain"/>
    <property type="match status" value="1"/>
</dbReference>
<name>A0A068Y4X6_ECHMU</name>
<proteinExistence type="inferred from homology"/>
<sequence length="277" mass="30479">MAASMNRWFTRMGKLGVGLVAAGSILPLVLYNVDGGQRAVIFDRFKGVRQTVVGEGTHFIIPWVQKPIIYDIRSKPRNVPVMTGSKDLQTVNITLRILYRPQADLLPKIYSNLGFDYEERVLPSITTEVLKAVVAQFDASELITQRELVSQRVNDSLTERAASFGILLDDIALTQISFTSEFSAAVEAKQVAQQEAERARFLVEKAEQQKMAAVISAEGDSEAAKMLAKSFGSSGDGLIELRRIEAAEDIAYQLGKNRNVSYLPDGVNALLNLPNMG</sequence>
<keyword evidence="5" id="KW-1185">Reference proteome</keyword>
<evidence type="ECO:0000313" key="4">
    <source>
        <dbReference type="EMBL" id="CDS39840.1"/>
    </source>
</evidence>
<dbReference type="OrthoDB" id="275637at2759"/>
<dbReference type="STRING" id="6211.A0A068Y4X6"/>
<protein>
    <recommendedName>
        <fullName evidence="2">Prohibitin</fullName>
    </recommendedName>
</protein>
<keyword evidence="2" id="KW-0999">Mitochondrion inner membrane</keyword>
<accession>A0A068Y4X6</accession>
<keyword evidence="2" id="KW-0496">Mitochondrion</keyword>
<evidence type="ECO:0000313" key="5">
    <source>
        <dbReference type="Proteomes" id="UP000017246"/>
    </source>
</evidence>
<dbReference type="Pfam" id="PF01145">
    <property type="entry name" value="Band_7"/>
    <property type="match status" value="1"/>
</dbReference>
<dbReference type="CDD" id="cd03401">
    <property type="entry name" value="SPFH_prohibitin"/>
    <property type="match status" value="1"/>
</dbReference>
<dbReference type="SUPFAM" id="SSF117892">
    <property type="entry name" value="Band 7/SPFH domain"/>
    <property type="match status" value="1"/>
</dbReference>
<dbReference type="PRINTS" id="PR00679">
    <property type="entry name" value="PROHIBITIN"/>
</dbReference>
<feature type="domain" description="Band 7" evidence="3">
    <location>
        <begin position="29"/>
        <end position="190"/>
    </location>
</feature>
<comment type="similarity">
    <text evidence="1 2">Belongs to the prohibitin family.</text>
</comment>
<dbReference type="EMBL" id="LN902842">
    <property type="protein sequence ID" value="CDS39840.1"/>
    <property type="molecule type" value="Genomic_DNA"/>
</dbReference>
<evidence type="ECO:0000259" key="3">
    <source>
        <dbReference type="SMART" id="SM00244"/>
    </source>
</evidence>